<dbReference type="AlphaFoldDB" id="A0A448ZGP7"/>
<organism evidence="1 2">
    <name type="scientific">Pseudo-nitzschia multistriata</name>
    <dbReference type="NCBI Taxonomy" id="183589"/>
    <lineage>
        <taxon>Eukaryota</taxon>
        <taxon>Sar</taxon>
        <taxon>Stramenopiles</taxon>
        <taxon>Ochrophyta</taxon>
        <taxon>Bacillariophyta</taxon>
        <taxon>Bacillariophyceae</taxon>
        <taxon>Bacillariophycidae</taxon>
        <taxon>Bacillariales</taxon>
        <taxon>Bacillariaceae</taxon>
        <taxon>Pseudo-nitzschia</taxon>
    </lineage>
</organism>
<evidence type="ECO:0000313" key="1">
    <source>
        <dbReference type="EMBL" id="VEU41204.1"/>
    </source>
</evidence>
<protein>
    <recommendedName>
        <fullName evidence="3">Nucleotide-diphospho-sugar transferase domain-containing protein</fullName>
    </recommendedName>
</protein>
<dbReference type="Proteomes" id="UP000291116">
    <property type="component" value="Unassembled WGS sequence"/>
</dbReference>
<reference evidence="1 2" key="1">
    <citation type="submission" date="2019-01" db="EMBL/GenBank/DDBJ databases">
        <authorList>
            <person name="Ferrante I. M."/>
        </authorList>
    </citation>
    <scope>NUCLEOTIDE SEQUENCE [LARGE SCALE GENOMIC DNA]</scope>
    <source>
        <strain evidence="1 2">B856</strain>
    </source>
</reference>
<dbReference type="OrthoDB" id="50977at2759"/>
<proteinExistence type="predicted"/>
<name>A0A448ZGP7_9STRA</name>
<accession>A0A448ZGP7</accession>
<evidence type="ECO:0008006" key="3">
    <source>
        <dbReference type="Google" id="ProtNLM"/>
    </source>
</evidence>
<sequence>MNIIFLIAIAIIFQTVIFTSLVHRDLVEKSLPEAGSSSPFQDPTLVQNAESEISSPSKIRNNGAVLVIASVPLEEKQVVALWTELECFTGSASHVVISTAYWAKPTMDLLLARVRKKIPRFASGQVTIEAHFYDNERYDVGLWCDALQGLKEGYDNFALLNDSIFALREFNGVLDTLQSNKSLSMTSLTYNVDKENRTWLESVFRGFDGEGLSVFMNHSCVPQTHQSFCKNLHRKNKAKQKTVQRLRKRCITTYHEVSMAWQFPRPQEQVLGLYNGTVPEDMKSDETSRFPTWVVHAPYWKEILVGKNDFPAAKVNQESMIATTEDPRLKKCTRFLNRSLMDEIDFSVGKRSITY</sequence>
<evidence type="ECO:0000313" key="2">
    <source>
        <dbReference type="Proteomes" id="UP000291116"/>
    </source>
</evidence>
<keyword evidence="2" id="KW-1185">Reference proteome</keyword>
<gene>
    <name evidence="1" type="ORF">PSNMU_V1.4_AUG-EV-PASAV3_0081700</name>
</gene>
<dbReference type="EMBL" id="CAACVS010000335">
    <property type="protein sequence ID" value="VEU41204.1"/>
    <property type="molecule type" value="Genomic_DNA"/>
</dbReference>